<dbReference type="Gene3D" id="6.10.340.10">
    <property type="match status" value="1"/>
</dbReference>
<feature type="transmembrane region" description="Helical" evidence="11">
    <location>
        <begin position="12"/>
        <end position="32"/>
    </location>
</feature>
<dbReference type="RefSeq" id="WP_154619875.1">
    <property type="nucleotide sequence ID" value="NZ_VUNL01000002.1"/>
</dbReference>
<dbReference type="CDD" id="cd06225">
    <property type="entry name" value="HAMP"/>
    <property type="match status" value="1"/>
</dbReference>
<dbReference type="SMART" id="SM00304">
    <property type="entry name" value="HAMP"/>
    <property type="match status" value="1"/>
</dbReference>
<dbReference type="SUPFAM" id="SSF103190">
    <property type="entry name" value="Sensory domain-like"/>
    <property type="match status" value="1"/>
</dbReference>
<dbReference type="PANTHER" id="PTHR32089:SF112">
    <property type="entry name" value="LYSOZYME-LIKE PROTEIN-RELATED"/>
    <property type="match status" value="1"/>
</dbReference>
<keyword evidence="3" id="KW-0145">Chemotaxis</keyword>
<dbReference type="InterPro" id="IPR029151">
    <property type="entry name" value="Sensor-like_sf"/>
</dbReference>
<gene>
    <name evidence="14" type="ORF">FYJ78_02795</name>
</gene>
<feature type="domain" description="HAMP" evidence="13">
    <location>
        <begin position="310"/>
        <end position="363"/>
    </location>
</feature>
<evidence type="ECO:0000256" key="3">
    <source>
        <dbReference type="ARBA" id="ARBA00022500"/>
    </source>
</evidence>
<evidence type="ECO:0000256" key="9">
    <source>
        <dbReference type="PROSITE-ProRule" id="PRU00284"/>
    </source>
</evidence>
<evidence type="ECO:0000256" key="5">
    <source>
        <dbReference type="ARBA" id="ARBA00022989"/>
    </source>
</evidence>
<dbReference type="CDD" id="cd12912">
    <property type="entry name" value="PDC2_MCP_like"/>
    <property type="match status" value="1"/>
</dbReference>
<dbReference type="InterPro" id="IPR004089">
    <property type="entry name" value="MCPsignal_dom"/>
</dbReference>
<dbReference type="SMART" id="SM00283">
    <property type="entry name" value="MA"/>
    <property type="match status" value="1"/>
</dbReference>
<evidence type="ECO:0000256" key="7">
    <source>
        <dbReference type="ARBA" id="ARBA00023224"/>
    </source>
</evidence>
<evidence type="ECO:0000256" key="1">
    <source>
        <dbReference type="ARBA" id="ARBA00004651"/>
    </source>
</evidence>
<evidence type="ECO:0000256" key="6">
    <source>
        <dbReference type="ARBA" id="ARBA00023136"/>
    </source>
</evidence>
<dbReference type="Gene3D" id="3.30.450.20">
    <property type="entry name" value="PAS domain"/>
    <property type="match status" value="2"/>
</dbReference>
<dbReference type="Gene3D" id="1.10.287.950">
    <property type="entry name" value="Methyl-accepting chemotaxis protein"/>
    <property type="match status" value="1"/>
</dbReference>
<evidence type="ECO:0000256" key="2">
    <source>
        <dbReference type="ARBA" id="ARBA00022475"/>
    </source>
</evidence>
<dbReference type="EMBL" id="VUNL01000002">
    <property type="protein sequence ID" value="MSV24130.1"/>
    <property type="molecule type" value="Genomic_DNA"/>
</dbReference>
<organism evidence="14 15">
    <name type="scientific">Selenomonas montiformis</name>
    <dbReference type="NCBI Taxonomy" id="2652285"/>
    <lineage>
        <taxon>Bacteria</taxon>
        <taxon>Bacillati</taxon>
        <taxon>Bacillota</taxon>
        <taxon>Negativicutes</taxon>
        <taxon>Selenomonadales</taxon>
        <taxon>Selenomonadaceae</taxon>
        <taxon>Selenomonas</taxon>
    </lineage>
</organism>
<feature type="compositionally biased region" description="Low complexity" evidence="10">
    <location>
        <begin position="630"/>
        <end position="646"/>
    </location>
</feature>
<keyword evidence="7 9" id="KW-0807">Transducer</keyword>
<keyword evidence="5 11" id="KW-1133">Transmembrane helix</keyword>
<comment type="subcellular location">
    <subcellularLocation>
        <location evidence="1">Cell membrane</location>
        <topology evidence="1">Multi-pass membrane protein</topology>
    </subcellularLocation>
</comment>
<dbReference type="SUPFAM" id="SSF58104">
    <property type="entry name" value="Methyl-accepting chemotaxis protein (MCP) signaling domain"/>
    <property type="match status" value="1"/>
</dbReference>
<evidence type="ECO:0000259" key="13">
    <source>
        <dbReference type="PROSITE" id="PS50885"/>
    </source>
</evidence>
<reference evidence="14 15" key="1">
    <citation type="submission" date="2019-08" db="EMBL/GenBank/DDBJ databases">
        <title>In-depth cultivation of the pig gut microbiome towards novel bacterial diversity and tailored functional studies.</title>
        <authorList>
            <person name="Wylensek D."/>
            <person name="Hitch T.C.A."/>
            <person name="Clavel T."/>
        </authorList>
    </citation>
    <scope>NUCLEOTIDE SEQUENCE [LARGE SCALE GENOMIC DNA]</scope>
    <source>
        <strain evidence="15">WCA-380-WT-3B3</strain>
    </source>
</reference>
<comment type="caution">
    <text evidence="14">The sequence shown here is derived from an EMBL/GenBank/DDBJ whole genome shotgun (WGS) entry which is preliminary data.</text>
</comment>
<dbReference type="CDD" id="cd18773">
    <property type="entry name" value="PDC1_HK_sensor"/>
    <property type="match status" value="1"/>
</dbReference>
<feature type="domain" description="Methyl-accepting transducer" evidence="12">
    <location>
        <begin position="382"/>
        <end position="653"/>
    </location>
</feature>
<dbReference type="Pfam" id="PF02743">
    <property type="entry name" value="dCache_1"/>
    <property type="match status" value="1"/>
</dbReference>
<dbReference type="AlphaFoldDB" id="A0A6I2UVL8"/>
<evidence type="ECO:0000256" key="4">
    <source>
        <dbReference type="ARBA" id="ARBA00022692"/>
    </source>
</evidence>
<dbReference type="PANTHER" id="PTHR32089">
    <property type="entry name" value="METHYL-ACCEPTING CHEMOTAXIS PROTEIN MCPB"/>
    <property type="match status" value="1"/>
</dbReference>
<dbReference type="Pfam" id="PF00015">
    <property type="entry name" value="MCPsignal"/>
    <property type="match status" value="1"/>
</dbReference>
<dbReference type="InterPro" id="IPR033479">
    <property type="entry name" value="dCache_1"/>
</dbReference>
<dbReference type="Pfam" id="PF00672">
    <property type="entry name" value="HAMP"/>
    <property type="match status" value="1"/>
</dbReference>
<accession>A0A6I2UVL8</accession>
<proteinExistence type="inferred from homology"/>
<evidence type="ECO:0000256" key="8">
    <source>
        <dbReference type="ARBA" id="ARBA00029447"/>
    </source>
</evidence>
<keyword evidence="15" id="KW-1185">Reference proteome</keyword>
<keyword evidence="4 11" id="KW-0812">Transmembrane</keyword>
<dbReference type="CDD" id="cd11386">
    <property type="entry name" value="MCP_signal"/>
    <property type="match status" value="1"/>
</dbReference>
<feature type="region of interest" description="Disordered" evidence="10">
    <location>
        <begin position="626"/>
        <end position="646"/>
    </location>
</feature>
<dbReference type="Proteomes" id="UP000430222">
    <property type="component" value="Unassembled WGS sequence"/>
</dbReference>
<evidence type="ECO:0000313" key="14">
    <source>
        <dbReference type="EMBL" id="MSV24130.1"/>
    </source>
</evidence>
<evidence type="ECO:0000256" key="11">
    <source>
        <dbReference type="SAM" id="Phobius"/>
    </source>
</evidence>
<dbReference type="PROSITE" id="PS50885">
    <property type="entry name" value="HAMP"/>
    <property type="match status" value="1"/>
</dbReference>
<dbReference type="GO" id="GO:0007165">
    <property type="term" value="P:signal transduction"/>
    <property type="evidence" value="ECO:0007669"/>
    <property type="project" value="UniProtKB-KW"/>
</dbReference>
<dbReference type="PROSITE" id="PS50111">
    <property type="entry name" value="CHEMOTAXIS_TRANSDUC_2"/>
    <property type="match status" value="1"/>
</dbReference>
<dbReference type="InterPro" id="IPR003660">
    <property type="entry name" value="HAMP_dom"/>
</dbReference>
<dbReference type="GO" id="GO:0005886">
    <property type="term" value="C:plasma membrane"/>
    <property type="evidence" value="ECO:0007669"/>
    <property type="project" value="UniProtKB-SubCell"/>
</dbReference>
<keyword evidence="2" id="KW-1003">Cell membrane</keyword>
<dbReference type="GO" id="GO:0006935">
    <property type="term" value="P:chemotaxis"/>
    <property type="evidence" value="ECO:0007669"/>
    <property type="project" value="UniProtKB-KW"/>
</dbReference>
<keyword evidence="6 11" id="KW-0472">Membrane</keyword>
<sequence>MKLHSLRTKFLAGFLPLFLISFAVLFGISYYMSSQALYRSADQISQEIGKSAALQIEKVYQKKEMVVEGLSRNQAIKNGDRAQRTKVLAELKAQTKGFAMLAYSDVNGQAYSDTGKDMDRSTRDYIKAVRETKKPYMTGPSVSGTSGKLITVIAYPVLDNGELTGIVYGTIELEDISAIVGNIKYMDTGRVYIADQSGLVLAYAQQPDDVGKLDLSKETSNKTIDKALVDGYTRAVQEDKQIATEYTTSSGVKSQAVMTPIHLDNRNWLAVSVAPLSEIRSEAVSLVKMLGAVVLFMMIVICGVIWYMARKLCDPVVALREDCDAINSGDLRTRPLSVDTNDELGDLARGFKEMRHTLRGLVQHIQTSAEKVSASGEELTAAAHQSAEASNQVAQQITDIATGISDQSESASGADQTARDIAEHTEEIVNNTDAIASVAQMTVDSVSAGREAINQVVDSMHHISDSTSTVQASIGELSKSSDEISKIVEMISGIAEQTNLLALNAAIEAARAGEAGRGFAVVADEVRKLAEESASSTQQIANLVAKIQSDMKGAVEASTLSTNSVASSMDSVKSADAVFESIKISIESLAGGIAEVSRNFRKIADGTKSMQEAVQSIAEVSTKNASRAQSVSATTEEQSASSQEIAAATRSLAEQAEKLAQEVEKFKVS</sequence>
<evidence type="ECO:0000313" key="15">
    <source>
        <dbReference type="Proteomes" id="UP000430222"/>
    </source>
</evidence>
<evidence type="ECO:0000256" key="10">
    <source>
        <dbReference type="SAM" id="MobiDB-lite"/>
    </source>
</evidence>
<protein>
    <submittedName>
        <fullName evidence="14">Methyl-accepting chemotaxis protein</fullName>
    </submittedName>
</protein>
<comment type="similarity">
    <text evidence="8">Belongs to the methyl-accepting chemotaxis (MCP) protein family.</text>
</comment>
<name>A0A6I2UVL8_9FIRM</name>
<evidence type="ECO:0000259" key="12">
    <source>
        <dbReference type="PROSITE" id="PS50111"/>
    </source>
</evidence>
<feature type="transmembrane region" description="Helical" evidence="11">
    <location>
        <begin position="289"/>
        <end position="309"/>
    </location>
</feature>